<name>K9FAK9_PEND1</name>
<evidence type="ECO:0000313" key="1">
    <source>
        <dbReference type="EMBL" id="EKV06224.1"/>
    </source>
</evidence>
<evidence type="ECO:0000313" key="2">
    <source>
        <dbReference type="Proteomes" id="UP000009886"/>
    </source>
</evidence>
<organism evidence="1 2">
    <name type="scientific">Penicillium digitatum (strain Pd1 / CECT 20795)</name>
    <name type="common">Green mold</name>
    <dbReference type="NCBI Taxonomy" id="1170230"/>
    <lineage>
        <taxon>Eukaryota</taxon>
        <taxon>Fungi</taxon>
        <taxon>Dikarya</taxon>
        <taxon>Ascomycota</taxon>
        <taxon>Pezizomycotina</taxon>
        <taxon>Eurotiomycetes</taxon>
        <taxon>Eurotiomycetidae</taxon>
        <taxon>Eurotiales</taxon>
        <taxon>Aspergillaceae</taxon>
        <taxon>Penicillium</taxon>
    </lineage>
</organism>
<comment type="caution">
    <text evidence="1">The sequence shown here is derived from an EMBL/GenBank/DDBJ whole genome shotgun (WGS) entry which is preliminary data.</text>
</comment>
<sequence>MFFWPVDWPSRVRKEPYVRAVSYNKDESDGGIVPWVSSHRCCRRVDDRSSFGCLIIP</sequence>
<dbReference type="AlphaFoldDB" id="K9FAK9"/>
<protein>
    <submittedName>
        <fullName evidence="1">Uncharacterized protein</fullName>
    </submittedName>
</protein>
<dbReference type="EMBL" id="AKCU01000485">
    <property type="protein sequence ID" value="EKV06224.1"/>
    <property type="molecule type" value="Genomic_DNA"/>
</dbReference>
<dbReference type="Proteomes" id="UP000009886">
    <property type="component" value="Unassembled WGS sequence"/>
</dbReference>
<proteinExistence type="predicted"/>
<accession>K9FAK9</accession>
<gene>
    <name evidence="1" type="ORF">PDIP_80390</name>
</gene>
<dbReference type="KEGG" id="pdp:PDIP_80390"/>
<dbReference type="HOGENOM" id="CLU_2997144_0_0_1"/>
<dbReference type="VEuPathDB" id="FungiDB:PDIP_80390"/>
<reference evidence="2" key="1">
    <citation type="journal article" date="2012" name="BMC Genomics">
        <title>Genome sequence of the necrotrophic fungus Penicillium digitatum, the main postharvest pathogen of citrus.</title>
        <authorList>
            <person name="Marcet-Houben M."/>
            <person name="Ballester A.-R."/>
            <person name="de la Fuente B."/>
            <person name="Harries E."/>
            <person name="Marcos J.F."/>
            <person name="Gonzalez-Candelas L."/>
            <person name="Gabaldon T."/>
        </authorList>
    </citation>
    <scope>NUCLEOTIDE SEQUENCE [LARGE SCALE GENOMIC DNA]</scope>
    <source>
        <strain evidence="2">Pd1 / CECT 20795</strain>
    </source>
</reference>